<protein>
    <submittedName>
        <fullName evidence="1">Uncharacterized protein</fullName>
    </submittedName>
</protein>
<evidence type="ECO:0000313" key="1">
    <source>
        <dbReference type="EMBL" id="PNY04960.1"/>
    </source>
</evidence>
<comment type="caution">
    <text evidence="1">The sequence shown here is derived from an EMBL/GenBank/DDBJ whole genome shotgun (WGS) entry which is preliminary data.</text>
</comment>
<name>A0A2K3NPK4_TRIPR</name>
<dbReference type="EMBL" id="ASHM01000564">
    <property type="protein sequence ID" value="PNY04960.1"/>
    <property type="molecule type" value="Genomic_DNA"/>
</dbReference>
<dbReference type="Proteomes" id="UP000236291">
    <property type="component" value="Unassembled WGS sequence"/>
</dbReference>
<proteinExistence type="predicted"/>
<reference evidence="1 2" key="1">
    <citation type="journal article" date="2014" name="Am. J. Bot.">
        <title>Genome assembly and annotation for red clover (Trifolium pratense; Fabaceae).</title>
        <authorList>
            <person name="Istvanek J."/>
            <person name="Jaros M."/>
            <person name="Krenek A."/>
            <person name="Repkova J."/>
        </authorList>
    </citation>
    <scope>NUCLEOTIDE SEQUENCE [LARGE SCALE GENOMIC DNA]</scope>
    <source>
        <strain evidence="2">cv. Tatra</strain>
        <tissue evidence="1">Young leaves</tissue>
    </source>
</reference>
<dbReference type="AlphaFoldDB" id="A0A2K3NPK4"/>
<accession>A0A2K3NPK4</accession>
<evidence type="ECO:0000313" key="2">
    <source>
        <dbReference type="Proteomes" id="UP000236291"/>
    </source>
</evidence>
<gene>
    <name evidence="1" type="ORF">L195_g001393</name>
</gene>
<sequence length="56" mass="5868">MFSSLLLPSNPLPINSAFHPHISSQCSSGGGGTFPVMAAPTTNLIWGSWPHAPPRP</sequence>
<organism evidence="1 2">
    <name type="scientific">Trifolium pratense</name>
    <name type="common">Red clover</name>
    <dbReference type="NCBI Taxonomy" id="57577"/>
    <lineage>
        <taxon>Eukaryota</taxon>
        <taxon>Viridiplantae</taxon>
        <taxon>Streptophyta</taxon>
        <taxon>Embryophyta</taxon>
        <taxon>Tracheophyta</taxon>
        <taxon>Spermatophyta</taxon>
        <taxon>Magnoliopsida</taxon>
        <taxon>eudicotyledons</taxon>
        <taxon>Gunneridae</taxon>
        <taxon>Pentapetalae</taxon>
        <taxon>rosids</taxon>
        <taxon>fabids</taxon>
        <taxon>Fabales</taxon>
        <taxon>Fabaceae</taxon>
        <taxon>Papilionoideae</taxon>
        <taxon>50 kb inversion clade</taxon>
        <taxon>NPAAA clade</taxon>
        <taxon>Hologalegina</taxon>
        <taxon>IRL clade</taxon>
        <taxon>Trifolieae</taxon>
        <taxon>Trifolium</taxon>
    </lineage>
</organism>
<reference evidence="1 2" key="2">
    <citation type="journal article" date="2017" name="Front. Plant Sci.">
        <title>Gene Classification and Mining of Molecular Markers Useful in Red Clover (Trifolium pratense) Breeding.</title>
        <authorList>
            <person name="Istvanek J."/>
            <person name="Dluhosova J."/>
            <person name="Dluhos P."/>
            <person name="Patkova L."/>
            <person name="Nedelnik J."/>
            <person name="Repkova J."/>
        </authorList>
    </citation>
    <scope>NUCLEOTIDE SEQUENCE [LARGE SCALE GENOMIC DNA]</scope>
    <source>
        <strain evidence="2">cv. Tatra</strain>
        <tissue evidence="1">Young leaves</tissue>
    </source>
</reference>